<evidence type="ECO:0000256" key="2">
    <source>
        <dbReference type="ARBA" id="ARBA00022723"/>
    </source>
</evidence>
<dbReference type="EMBL" id="CP096040">
    <property type="protein sequence ID" value="USQ97364.1"/>
    <property type="molecule type" value="Genomic_DNA"/>
</dbReference>
<dbReference type="InterPro" id="IPR006026">
    <property type="entry name" value="Peptidase_Metallo"/>
</dbReference>
<proteinExistence type="predicted"/>
<dbReference type="GO" id="GO:0008237">
    <property type="term" value="F:metallopeptidase activity"/>
    <property type="evidence" value="ECO:0007669"/>
    <property type="project" value="UniProtKB-KW"/>
</dbReference>
<dbReference type="SMART" id="SM00235">
    <property type="entry name" value="ZnMc"/>
    <property type="match status" value="1"/>
</dbReference>
<dbReference type="EC" id="3.4.24.-" evidence="6"/>
<evidence type="ECO:0000256" key="1">
    <source>
        <dbReference type="ARBA" id="ARBA00022670"/>
    </source>
</evidence>
<dbReference type="InterPro" id="IPR001818">
    <property type="entry name" value="Pept_M10_metallopeptidase"/>
</dbReference>
<keyword evidence="7" id="KW-1185">Reference proteome</keyword>
<keyword evidence="2" id="KW-0479">Metal-binding</keyword>
<dbReference type="Pfam" id="PF00413">
    <property type="entry name" value="Peptidase_M10"/>
    <property type="match status" value="1"/>
</dbReference>
<keyword evidence="1" id="KW-0645">Protease</keyword>
<dbReference type="Proteomes" id="UP001057520">
    <property type="component" value="Chromosome"/>
</dbReference>
<dbReference type="SUPFAM" id="SSF55486">
    <property type="entry name" value="Metalloproteases ('zincins'), catalytic domain"/>
    <property type="match status" value="1"/>
</dbReference>
<accession>A0ABY4ZYS7</accession>
<organism evidence="6 7">
    <name type="scientific">Caulobacter segnis</name>
    <dbReference type="NCBI Taxonomy" id="88688"/>
    <lineage>
        <taxon>Bacteria</taxon>
        <taxon>Pseudomonadati</taxon>
        <taxon>Pseudomonadota</taxon>
        <taxon>Alphaproteobacteria</taxon>
        <taxon>Caulobacterales</taxon>
        <taxon>Caulobacteraceae</taxon>
        <taxon>Caulobacter</taxon>
    </lineage>
</organism>
<dbReference type="InterPro" id="IPR024079">
    <property type="entry name" value="MetalloPept_cat_dom_sf"/>
</dbReference>
<gene>
    <name evidence="6" type="ORF">MZV50_07440</name>
</gene>
<dbReference type="Gene3D" id="3.40.390.10">
    <property type="entry name" value="Collagenase (Catalytic Domain)"/>
    <property type="match status" value="1"/>
</dbReference>
<name>A0ABY4ZYS7_9CAUL</name>
<evidence type="ECO:0000256" key="3">
    <source>
        <dbReference type="ARBA" id="ARBA00022801"/>
    </source>
</evidence>
<evidence type="ECO:0000259" key="5">
    <source>
        <dbReference type="SMART" id="SM00235"/>
    </source>
</evidence>
<evidence type="ECO:0000313" key="6">
    <source>
        <dbReference type="EMBL" id="USQ97364.1"/>
    </source>
</evidence>
<keyword evidence="6" id="KW-0482">Metalloprotease</keyword>
<evidence type="ECO:0000256" key="4">
    <source>
        <dbReference type="ARBA" id="ARBA00022833"/>
    </source>
</evidence>
<sequence>MHLFRNGVRCDTDRRGHATPGGKSLEKLVVDASEGFIPLWDKNVILRWRFAEGTLDHFQDPAAAERVIEDLFGRAILAWGVAVPVKFAKRNDAWDFQIVVRRNDDCDNNGCVLASAFFPDAGRHQLDIYPKMFEQSDKEQLETLAHELGHVFGLRHFFALLSEQSFPAEIFGVHKRFSIMNYGEDSFLTADDKSDLAKLYDAAWSRRITDINGTPIHLVRPFHEGAAPGGALAVAAVRA</sequence>
<protein>
    <submittedName>
        <fullName evidence="6">Matrixin family metalloprotease</fullName>
        <ecNumber evidence="6">3.4.24.-</ecNumber>
    </submittedName>
</protein>
<reference evidence="6 7" key="1">
    <citation type="submission" date="2022-04" db="EMBL/GenBank/DDBJ databases">
        <title>Genome sequence of soybean root-associated Caulobacter segnis RL271.</title>
        <authorList>
            <person name="Longley R."/>
            <person name="Bonito G."/>
            <person name="Trigodet F."/>
            <person name="Crosson S."/>
            <person name="Fiebig A."/>
        </authorList>
    </citation>
    <scope>NUCLEOTIDE SEQUENCE [LARGE SCALE GENOMIC DNA]</scope>
    <source>
        <strain evidence="6 7">RL271</strain>
    </source>
</reference>
<feature type="domain" description="Peptidase metallopeptidase" evidence="5">
    <location>
        <begin position="36"/>
        <end position="202"/>
    </location>
</feature>
<keyword evidence="4" id="KW-0862">Zinc</keyword>
<keyword evidence="3 6" id="KW-0378">Hydrolase</keyword>
<evidence type="ECO:0000313" key="7">
    <source>
        <dbReference type="Proteomes" id="UP001057520"/>
    </source>
</evidence>